<keyword evidence="5" id="KW-0249">Electron transport</keyword>
<dbReference type="InterPro" id="IPR007329">
    <property type="entry name" value="FMN-bd"/>
</dbReference>
<proteinExistence type="predicted"/>
<evidence type="ECO:0000256" key="1">
    <source>
        <dbReference type="ARBA" id="ARBA00022448"/>
    </source>
</evidence>
<evidence type="ECO:0000256" key="3">
    <source>
        <dbReference type="ARBA" id="ARBA00022630"/>
    </source>
</evidence>
<reference evidence="8" key="2">
    <citation type="submission" date="2021-04" db="EMBL/GenBank/DDBJ databases">
        <authorList>
            <person name="Gilroy R."/>
        </authorList>
    </citation>
    <scope>NUCLEOTIDE SEQUENCE</scope>
    <source>
        <strain evidence="8">ChiBcec8-13705</strain>
    </source>
</reference>
<keyword evidence="6" id="KW-0472">Membrane</keyword>
<dbReference type="SMART" id="SM00900">
    <property type="entry name" value="FMN_bind"/>
    <property type="match status" value="1"/>
</dbReference>
<dbReference type="GO" id="GO:0022900">
    <property type="term" value="P:electron transport chain"/>
    <property type="evidence" value="ECO:0007669"/>
    <property type="project" value="InterPro"/>
</dbReference>
<keyword evidence="2" id="KW-0597">Phosphoprotein</keyword>
<evidence type="ECO:0000313" key="8">
    <source>
        <dbReference type="EMBL" id="HJB42001.1"/>
    </source>
</evidence>
<dbReference type="Proteomes" id="UP000886803">
    <property type="component" value="Unassembled WGS sequence"/>
</dbReference>
<dbReference type="PANTHER" id="PTHR36118">
    <property type="entry name" value="ION-TRANSLOCATING OXIDOREDUCTASE COMPLEX SUBUNIT G"/>
    <property type="match status" value="1"/>
</dbReference>
<evidence type="ECO:0000256" key="6">
    <source>
        <dbReference type="SAM" id="Phobius"/>
    </source>
</evidence>
<keyword evidence="6" id="KW-0812">Transmembrane</keyword>
<dbReference type="AlphaFoldDB" id="A0A9D2M7C3"/>
<keyword evidence="3" id="KW-0285">Flavoprotein</keyword>
<feature type="transmembrane region" description="Helical" evidence="6">
    <location>
        <begin position="15"/>
        <end position="36"/>
    </location>
</feature>
<feature type="domain" description="FMN-binding" evidence="7">
    <location>
        <begin position="99"/>
        <end position="183"/>
    </location>
</feature>
<evidence type="ECO:0000256" key="4">
    <source>
        <dbReference type="ARBA" id="ARBA00022643"/>
    </source>
</evidence>
<protein>
    <submittedName>
        <fullName evidence="8">FMN-binding protein</fullName>
    </submittedName>
</protein>
<accession>A0A9D2M7C3</accession>
<dbReference type="Pfam" id="PF04205">
    <property type="entry name" value="FMN_bind"/>
    <property type="match status" value="1"/>
</dbReference>
<name>A0A9D2M7C3_9FIRM</name>
<keyword evidence="1" id="KW-0813">Transport</keyword>
<evidence type="ECO:0000259" key="7">
    <source>
        <dbReference type="SMART" id="SM00900"/>
    </source>
</evidence>
<reference evidence="8" key="1">
    <citation type="journal article" date="2021" name="PeerJ">
        <title>Extensive microbial diversity within the chicken gut microbiome revealed by metagenomics and culture.</title>
        <authorList>
            <person name="Gilroy R."/>
            <person name="Ravi A."/>
            <person name="Getino M."/>
            <person name="Pursley I."/>
            <person name="Horton D.L."/>
            <person name="Alikhan N.F."/>
            <person name="Baker D."/>
            <person name="Gharbi K."/>
            <person name="Hall N."/>
            <person name="Watson M."/>
            <person name="Adriaenssens E.M."/>
            <person name="Foster-Nyarko E."/>
            <person name="Jarju S."/>
            <person name="Secka A."/>
            <person name="Antonio M."/>
            <person name="Oren A."/>
            <person name="Chaudhuri R.R."/>
            <person name="La Ragione R."/>
            <person name="Hildebrand F."/>
            <person name="Pallen M.J."/>
        </authorList>
    </citation>
    <scope>NUCLEOTIDE SEQUENCE</scope>
    <source>
        <strain evidence="8">ChiBcec8-13705</strain>
    </source>
</reference>
<gene>
    <name evidence="8" type="ORF">H9945_05815</name>
</gene>
<dbReference type="GO" id="GO:0009055">
    <property type="term" value="F:electron transfer activity"/>
    <property type="evidence" value="ECO:0007669"/>
    <property type="project" value="InterPro"/>
</dbReference>
<sequence>MAANKAKGESTFKTMVYPVIILVVICVVCSAALAVLNDVTAPIIAANEAAQTQEAYLGVLPAGTDAASLVTHDGLTTEGVIGAVTAPDGTIAVQASAAGYSGNQVTLFVSFDAAGSILNLSVDASTQTTGIGSKVAEDGFVSAFLGWNAAEPVAAGNPVDAIAGATYSSDAVFNALNAAITCYNTELKGVA</sequence>
<comment type="caution">
    <text evidence="8">The sequence shown here is derived from an EMBL/GenBank/DDBJ whole genome shotgun (WGS) entry which is preliminary data.</text>
</comment>
<evidence type="ECO:0000256" key="2">
    <source>
        <dbReference type="ARBA" id="ARBA00022553"/>
    </source>
</evidence>
<dbReference type="GO" id="GO:0010181">
    <property type="term" value="F:FMN binding"/>
    <property type="evidence" value="ECO:0007669"/>
    <property type="project" value="InterPro"/>
</dbReference>
<dbReference type="PANTHER" id="PTHR36118:SF1">
    <property type="entry name" value="ION-TRANSLOCATING OXIDOREDUCTASE COMPLEX SUBUNIT G"/>
    <property type="match status" value="1"/>
</dbReference>
<evidence type="ECO:0000256" key="5">
    <source>
        <dbReference type="ARBA" id="ARBA00022982"/>
    </source>
</evidence>
<dbReference type="EMBL" id="DWYG01000092">
    <property type="protein sequence ID" value="HJB42001.1"/>
    <property type="molecule type" value="Genomic_DNA"/>
</dbReference>
<dbReference type="GO" id="GO:0005886">
    <property type="term" value="C:plasma membrane"/>
    <property type="evidence" value="ECO:0007669"/>
    <property type="project" value="InterPro"/>
</dbReference>
<keyword evidence="6" id="KW-1133">Transmembrane helix</keyword>
<evidence type="ECO:0000313" key="9">
    <source>
        <dbReference type="Proteomes" id="UP000886803"/>
    </source>
</evidence>
<organism evidence="8 9">
    <name type="scientific">Candidatus Gemmiger avicola</name>
    <dbReference type="NCBI Taxonomy" id="2838605"/>
    <lineage>
        <taxon>Bacteria</taxon>
        <taxon>Bacillati</taxon>
        <taxon>Bacillota</taxon>
        <taxon>Clostridia</taxon>
        <taxon>Eubacteriales</taxon>
        <taxon>Gemmiger</taxon>
    </lineage>
</organism>
<keyword evidence="4" id="KW-0288">FMN</keyword>
<dbReference type="InterPro" id="IPR010209">
    <property type="entry name" value="Ion_transpt_RnfG/RsxG"/>
</dbReference>